<evidence type="ECO:0000256" key="1">
    <source>
        <dbReference type="SAM" id="MobiDB-lite"/>
    </source>
</evidence>
<evidence type="ECO:0000313" key="3">
    <source>
        <dbReference type="EMBL" id="EON70226.1"/>
    </source>
</evidence>
<evidence type="ECO:0000256" key="2">
    <source>
        <dbReference type="SAM" id="Phobius"/>
    </source>
</evidence>
<dbReference type="HOGENOM" id="CLU_186814_0_0_9"/>
<dbReference type="EMBL" id="AQPX01000044">
    <property type="protein sequence ID" value="EON70226.1"/>
    <property type="molecule type" value="Genomic_DNA"/>
</dbReference>
<keyword evidence="2" id="KW-0812">Transmembrane</keyword>
<keyword evidence="2" id="KW-1133">Transmembrane helix</keyword>
<keyword evidence="2" id="KW-0472">Membrane</keyword>
<feature type="region of interest" description="Disordered" evidence="1">
    <location>
        <begin position="29"/>
        <end position="55"/>
    </location>
</feature>
<protein>
    <submittedName>
        <fullName evidence="3">Uncharacterized protein</fullName>
    </submittedName>
</protein>
<comment type="caution">
    <text evidence="3">The sequence shown here is derived from an EMBL/GenBank/DDBJ whole genome shotgun (WGS) entry which is preliminary data.</text>
</comment>
<dbReference type="Proteomes" id="UP000013911">
    <property type="component" value="Unassembled WGS sequence"/>
</dbReference>
<dbReference type="InterPro" id="IPR045946">
    <property type="entry name" value="DUF6366"/>
</dbReference>
<organism evidence="3">
    <name type="scientific">Lysinibacillus sphaericus OT4b.31</name>
    <dbReference type="NCBI Taxonomy" id="1285586"/>
    <lineage>
        <taxon>Bacteria</taxon>
        <taxon>Bacillati</taxon>
        <taxon>Bacillota</taxon>
        <taxon>Bacilli</taxon>
        <taxon>Bacillales</taxon>
        <taxon>Bacillaceae</taxon>
        <taxon>Lysinibacillus</taxon>
    </lineage>
</organism>
<dbReference type="eggNOG" id="ENOG5033ECS">
    <property type="taxonomic scope" value="Bacteria"/>
</dbReference>
<reference evidence="3" key="1">
    <citation type="submission" date="2013-04" db="EMBL/GenBank/DDBJ databases">
        <title>Draft genome of the heavy metal tolerant bacterium Lysinibacillus sphaericus strain OT4b.31.</title>
        <authorList>
            <person name="Pena-Montenegro T.D."/>
            <person name="Dussan J."/>
        </authorList>
    </citation>
    <scope>NUCLEOTIDE SEQUENCE [LARGE SCALE GENOMIC DNA]</scope>
    <source>
        <strain evidence="3">OT4b.31</strain>
    </source>
</reference>
<feature type="transmembrane region" description="Helical" evidence="2">
    <location>
        <begin position="73"/>
        <end position="91"/>
    </location>
</feature>
<gene>
    <name evidence="3" type="ORF">H131_22486</name>
</gene>
<proteinExistence type="predicted"/>
<name>R7Z8G3_LYSSH</name>
<dbReference type="Pfam" id="PF19893">
    <property type="entry name" value="DUF6366"/>
    <property type="match status" value="1"/>
</dbReference>
<feature type="compositionally biased region" description="Polar residues" evidence="1">
    <location>
        <begin position="45"/>
        <end position="55"/>
    </location>
</feature>
<accession>R7Z8G3</accession>
<sequence>MEYRIQPNNAYIINRCKYQFFWRCLSHESKGNTRRKKRTLKASELKNNPTGSLNDGMNRGIGGNLSGMGWKDGVALISILLISYIIYKLFFS</sequence>
<dbReference type="AlphaFoldDB" id="R7Z8G3"/>